<dbReference type="GO" id="GO:0005634">
    <property type="term" value="C:nucleus"/>
    <property type="evidence" value="ECO:0007669"/>
    <property type="project" value="TreeGrafter"/>
</dbReference>
<dbReference type="GO" id="GO:0005737">
    <property type="term" value="C:cytoplasm"/>
    <property type="evidence" value="ECO:0007669"/>
    <property type="project" value="TreeGrafter"/>
</dbReference>
<protein>
    <recommendedName>
        <fullName evidence="4">Serine/threonine-protein phosphatase 4 regulatory subunit 2</fullName>
    </recommendedName>
</protein>
<dbReference type="PANTHER" id="PTHR16487:SF0">
    <property type="entry name" value="PROTEIN PHOSPHATASE 4 REGULATORY SUBUNIT 2-RELATED"/>
    <property type="match status" value="1"/>
</dbReference>
<evidence type="ECO:0000313" key="3">
    <source>
        <dbReference type="Proteomes" id="UP000774326"/>
    </source>
</evidence>
<reference evidence="2" key="2">
    <citation type="submission" date="2021-01" db="EMBL/GenBank/DDBJ databases">
        <authorList>
            <person name="Schikora-Tamarit M.A."/>
        </authorList>
    </citation>
    <scope>NUCLEOTIDE SEQUENCE</scope>
    <source>
        <strain evidence="2">CBS2887</strain>
    </source>
</reference>
<proteinExistence type="inferred from homology"/>
<dbReference type="AlphaFoldDB" id="A0A9P8PYY7"/>
<dbReference type="Proteomes" id="UP000774326">
    <property type="component" value="Unassembled WGS sequence"/>
</dbReference>
<comment type="caution">
    <text evidence="2">The sequence shown here is derived from an EMBL/GenBank/DDBJ whole genome shotgun (WGS) entry which is preliminary data.</text>
</comment>
<dbReference type="OrthoDB" id="341898at2759"/>
<reference evidence="2" key="1">
    <citation type="journal article" date="2021" name="Open Biol.">
        <title>Shared evolutionary footprints suggest mitochondrial oxidative damage underlies multiple complex I losses in fungi.</title>
        <authorList>
            <person name="Schikora-Tamarit M.A."/>
            <person name="Marcet-Houben M."/>
            <person name="Nosek J."/>
            <person name="Gabaldon T."/>
        </authorList>
    </citation>
    <scope>NUCLEOTIDE SEQUENCE</scope>
    <source>
        <strain evidence="2">CBS2887</strain>
    </source>
</reference>
<dbReference type="Pfam" id="PF09184">
    <property type="entry name" value="PPP4R2"/>
    <property type="match status" value="1"/>
</dbReference>
<gene>
    <name evidence="2" type="ORF">WICPIJ_008370</name>
</gene>
<dbReference type="GO" id="GO:0019888">
    <property type="term" value="F:protein phosphatase regulator activity"/>
    <property type="evidence" value="ECO:0007669"/>
    <property type="project" value="InterPro"/>
</dbReference>
<evidence type="ECO:0000256" key="1">
    <source>
        <dbReference type="ARBA" id="ARBA00009207"/>
    </source>
</evidence>
<evidence type="ECO:0000313" key="2">
    <source>
        <dbReference type="EMBL" id="KAH3680157.1"/>
    </source>
</evidence>
<comment type="similarity">
    <text evidence="1">Belongs to the PPP4R2 family.</text>
</comment>
<dbReference type="GO" id="GO:0030289">
    <property type="term" value="C:protein phosphatase 4 complex"/>
    <property type="evidence" value="ECO:0007669"/>
    <property type="project" value="InterPro"/>
</dbReference>
<dbReference type="PANTHER" id="PTHR16487">
    <property type="entry name" value="PPP4R2-RELATED PROTEIN"/>
    <property type="match status" value="1"/>
</dbReference>
<dbReference type="InterPro" id="IPR015267">
    <property type="entry name" value="PPP4R2"/>
</dbReference>
<evidence type="ECO:0008006" key="4">
    <source>
        <dbReference type="Google" id="ProtNLM"/>
    </source>
</evidence>
<sequence length="305" mass="33818">MTSATNTQADELLTKIITLKTLPESIHETVWPSLFQIIPEKLRSIITQEYHSSSDQPDDSIKLYLSQIISQFQSRFNKSPPYTILRFCELLVLKHSDLKQIYSTDLKFLHAIDVILSVSSTISDFEMADESKDLDGDKAIIGGGETNSSGVSAASTVGEVTNEDITIADATQVSAMDITIEDASQVNIETNSTEAENDGHQDAQDGNSNEIFMSEESGGIVLTKIDWLTKEDIEEIESETYLIFDDAVQESEDLGLVQHEEEPLQQGNESVVDVTVHDADEVPLKQNMEQLNGDILEHEEEYTGV</sequence>
<accession>A0A9P8PYY7</accession>
<dbReference type="EMBL" id="JAEUBG010004779">
    <property type="protein sequence ID" value="KAH3680157.1"/>
    <property type="molecule type" value="Genomic_DNA"/>
</dbReference>
<organism evidence="2 3">
    <name type="scientific">Wickerhamomyces pijperi</name>
    <name type="common">Yeast</name>
    <name type="synonym">Pichia pijperi</name>
    <dbReference type="NCBI Taxonomy" id="599730"/>
    <lineage>
        <taxon>Eukaryota</taxon>
        <taxon>Fungi</taxon>
        <taxon>Dikarya</taxon>
        <taxon>Ascomycota</taxon>
        <taxon>Saccharomycotina</taxon>
        <taxon>Saccharomycetes</taxon>
        <taxon>Phaffomycetales</taxon>
        <taxon>Wickerhamomycetaceae</taxon>
        <taxon>Wickerhamomyces</taxon>
    </lineage>
</organism>
<name>A0A9P8PYY7_WICPI</name>
<keyword evidence="3" id="KW-1185">Reference proteome</keyword>